<dbReference type="OrthoDB" id="413361at2759"/>
<evidence type="ECO:0000313" key="2">
    <source>
        <dbReference type="Proteomes" id="UP000499080"/>
    </source>
</evidence>
<reference evidence="1 2" key="1">
    <citation type="journal article" date="2019" name="Sci. Rep.">
        <title>Orb-weaving spider Araneus ventricosus genome elucidates the spidroin gene catalogue.</title>
        <authorList>
            <person name="Kono N."/>
            <person name="Nakamura H."/>
            <person name="Ohtoshi R."/>
            <person name="Moran D.A.P."/>
            <person name="Shinohara A."/>
            <person name="Yoshida Y."/>
            <person name="Fujiwara M."/>
            <person name="Mori M."/>
            <person name="Tomita M."/>
            <person name="Arakawa K."/>
        </authorList>
    </citation>
    <scope>NUCLEOTIDE SEQUENCE [LARGE SCALE GENOMIC DNA]</scope>
</reference>
<keyword evidence="2" id="KW-1185">Reference proteome</keyword>
<gene>
    <name evidence="1" type="ORF">AVEN_151206_1</name>
</gene>
<sequence>MLVSGKWENNHLSDVWFVPEVSRNLFSLSRAVDKGYDFKVDKNGCYLSKDGRVRLAGKRPSRGLYALKLKVLMPEKSVDVLIAVVDTMQLWPEKPPEINIMLRVL</sequence>
<dbReference type="AlphaFoldDB" id="A0A4Y2WDC8"/>
<name>A0A4Y2WDC8_ARAVE</name>
<comment type="caution">
    <text evidence="1">The sequence shown here is derived from an EMBL/GenBank/DDBJ whole genome shotgun (WGS) entry which is preliminary data.</text>
</comment>
<protein>
    <submittedName>
        <fullName evidence="1">Uncharacterized protein</fullName>
    </submittedName>
</protein>
<dbReference type="Proteomes" id="UP000499080">
    <property type="component" value="Unassembled WGS sequence"/>
</dbReference>
<organism evidence="1 2">
    <name type="scientific">Araneus ventricosus</name>
    <name type="common">Orbweaver spider</name>
    <name type="synonym">Epeira ventricosa</name>
    <dbReference type="NCBI Taxonomy" id="182803"/>
    <lineage>
        <taxon>Eukaryota</taxon>
        <taxon>Metazoa</taxon>
        <taxon>Ecdysozoa</taxon>
        <taxon>Arthropoda</taxon>
        <taxon>Chelicerata</taxon>
        <taxon>Arachnida</taxon>
        <taxon>Araneae</taxon>
        <taxon>Araneomorphae</taxon>
        <taxon>Entelegynae</taxon>
        <taxon>Araneoidea</taxon>
        <taxon>Araneidae</taxon>
        <taxon>Araneus</taxon>
    </lineage>
</organism>
<evidence type="ECO:0000313" key="1">
    <source>
        <dbReference type="EMBL" id="GBO34280.1"/>
    </source>
</evidence>
<dbReference type="EMBL" id="BGPR01058084">
    <property type="protein sequence ID" value="GBO34280.1"/>
    <property type="molecule type" value="Genomic_DNA"/>
</dbReference>
<accession>A0A4Y2WDC8</accession>
<proteinExistence type="predicted"/>